<protein>
    <recommendedName>
        <fullName evidence="9">Anthranilate phosphoribosyltransferase</fullName>
        <ecNumber evidence="2">2.4.2.18</ecNumber>
    </recommendedName>
</protein>
<dbReference type="PANTHER" id="PTHR43285">
    <property type="entry name" value="ANTHRANILATE PHOSPHORIBOSYLTRANSFERASE"/>
    <property type="match status" value="1"/>
</dbReference>
<dbReference type="Proteomes" id="UP000807716">
    <property type="component" value="Unassembled WGS sequence"/>
</dbReference>
<keyword evidence="5" id="KW-0808">Transferase</keyword>
<dbReference type="EC" id="2.4.2.18" evidence="2"/>
<feature type="domain" description="Glycosyl transferase family 3 N-terminal" evidence="11">
    <location>
        <begin position="27"/>
        <end position="91"/>
    </location>
</feature>
<dbReference type="InterPro" id="IPR000312">
    <property type="entry name" value="Glycosyl_Trfase_fam3"/>
</dbReference>
<dbReference type="InterPro" id="IPR036320">
    <property type="entry name" value="Glycosyl_Trfase_fam3_N_dom_sf"/>
</dbReference>
<dbReference type="InterPro" id="IPR005940">
    <property type="entry name" value="Anthranilate_Pribosyl_Tfrase"/>
</dbReference>
<feature type="domain" description="Glycosyl transferase family 3" evidence="10">
    <location>
        <begin position="104"/>
        <end position="359"/>
    </location>
</feature>
<keyword evidence="4 12" id="KW-0328">Glycosyltransferase</keyword>
<dbReference type="EMBL" id="JAAAJB010000197">
    <property type="protein sequence ID" value="KAG0262100.1"/>
    <property type="molecule type" value="Genomic_DNA"/>
</dbReference>
<organism evidence="12 13">
    <name type="scientific">Actinomortierella ambigua</name>
    <dbReference type="NCBI Taxonomy" id="1343610"/>
    <lineage>
        <taxon>Eukaryota</taxon>
        <taxon>Fungi</taxon>
        <taxon>Fungi incertae sedis</taxon>
        <taxon>Mucoromycota</taxon>
        <taxon>Mortierellomycotina</taxon>
        <taxon>Mortierellomycetes</taxon>
        <taxon>Mortierellales</taxon>
        <taxon>Mortierellaceae</taxon>
        <taxon>Actinomortierella</taxon>
    </lineage>
</organism>
<dbReference type="GO" id="GO:0000162">
    <property type="term" value="P:L-tryptophan biosynthetic process"/>
    <property type="evidence" value="ECO:0007669"/>
    <property type="project" value="UniProtKB-KW"/>
</dbReference>
<keyword evidence="7" id="KW-0057">Aromatic amino acid biosynthesis</keyword>
<evidence type="ECO:0000256" key="6">
    <source>
        <dbReference type="ARBA" id="ARBA00022822"/>
    </source>
</evidence>
<dbReference type="Pfam" id="PF00591">
    <property type="entry name" value="Glycos_transf_3"/>
    <property type="match status" value="1"/>
</dbReference>
<accession>A0A9P6U783</accession>
<dbReference type="FunFam" id="3.40.1030.10:FF:000002">
    <property type="entry name" value="Anthranilate phosphoribosyltransferase"/>
    <property type="match status" value="1"/>
</dbReference>
<evidence type="ECO:0000256" key="9">
    <source>
        <dbReference type="ARBA" id="ARBA00071401"/>
    </source>
</evidence>
<dbReference type="GO" id="GO:0005829">
    <property type="term" value="C:cytosol"/>
    <property type="evidence" value="ECO:0007669"/>
    <property type="project" value="TreeGrafter"/>
</dbReference>
<dbReference type="OrthoDB" id="427800at2759"/>
<dbReference type="InterPro" id="IPR017459">
    <property type="entry name" value="Glycosyl_Trfase_fam3_N_dom"/>
</dbReference>
<dbReference type="NCBIfam" id="TIGR01245">
    <property type="entry name" value="trpD"/>
    <property type="match status" value="1"/>
</dbReference>
<dbReference type="Pfam" id="PF02885">
    <property type="entry name" value="Glycos_trans_3N"/>
    <property type="match status" value="1"/>
</dbReference>
<evidence type="ECO:0000256" key="1">
    <source>
        <dbReference type="ARBA" id="ARBA00004907"/>
    </source>
</evidence>
<dbReference type="PANTHER" id="PTHR43285:SF2">
    <property type="entry name" value="ANTHRANILATE PHOSPHORIBOSYLTRANSFERASE"/>
    <property type="match status" value="1"/>
</dbReference>
<comment type="caution">
    <text evidence="12">The sequence shown here is derived from an EMBL/GenBank/DDBJ whole genome shotgun (WGS) entry which is preliminary data.</text>
</comment>
<evidence type="ECO:0000256" key="8">
    <source>
        <dbReference type="ARBA" id="ARBA00061500"/>
    </source>
</evidence>
<dbReference type="InterPro" id="IPR035902">
    <property type="entry name" value="Nuc_phospho_transferase"/>
</dbReference>
<dbReference type="SUPFAM" id="SSF47648">
    <property type="entry name" value="Nucleoside phosphorylase/phosphoribosyltransferase N-terminal domain"/>
    <property type="match status" value="1"/>
</dbReference>
<sequence length="371" mass="39718">MSQQQATATTTNEKPQNVPAFKSNMQKILKKLVLDPEAFTAEDAASATKEIMEGRATHAQIGSYLTALKLTKLDRNPAIVASSALEMRDHGLPISFAEYPELQDQLVDIVGTGGDGHDTFNVSTTAAIVAAGAGVKVAKHGNRASSSACGSADILEKIGCRIDNVRPEQVVPLLHKHNFCFLFAQTYHPAMKQTSQPRRELGIPSIFNIMGPLSNPAKPRRVVVGVHSRQLGALMIESLKLMGLISGMVVCGANGLDEISPEGETHVWKLIKGEIIEETISPAQFGLPSHPLTSVKGGGPQENAQILEDLLNNKFQSPGHPILDFVLLNAAALLVVDGKADNFEAAVEIARDSVVSGKARAVLEGFRKDIQ</sequence>
<gene>
    <name evidence="12" type="primary">TRP4</name>
    <name evidence="12" type="ORF">DFQ27_002547</name>
</gene>
<evidence type="ECO:0000256" key="3">
    <source>
        <dbReference type="ARBA" id="ARBA00022605"/>
    </source>
</evidence>
<dbReference type="AlphaFoldDB" id="A0A9P6U783"/>
<dbReference type="Gene3D" id="3.40.1030.10">
    <property type="entry name" value="Nucleoside phosphorylase/phosphoribosyltransferase catalytic domain"/>
    <property type="match status" value="1"/>
</dbReference>
<reference evidence="12" key="1">
    <citation type="journal article" date="2020" name="Fungal Divers.">
        <title>Resolving the Mortierellaceae phylogeny through synthesis of multi-gene phylogenetics and phylogenomics.</title>
        <authorList>
            <person name="Vandepol N."/>
            <person name="Liber J."/>
            <person name="Desiro A."/>
            <person name="Na H."/>
            <person name="Kennedy M."/>
            <person name="Barry K."/>
            <person name="Grigoriev I.V."/>
            <person name="Miller A.N."/>
            <person name="O'Donnell K."/>
            <person name="Stajich J.E."/>
            <person name="Bonito G."/>
        </authorList>
    </citation>
    <scope>NUCLEOTIDE SEQUENCE</scope>
    <source>
        <strain evidence="12">BC1065</strain>
    </source>
</reference>
<comment type="similarity">
    <text evidence="8">Belongs to the anthranilate phosphoribosyltransferase family.</text>
</comment>
<keyword evidence="13" id="KW-1185">Reference proteome</keyword>
<keyword evidence="6" id="KW-0822">Tryptophan biosynthesis</keyword>
<evidence type="ECO:0000313" key="13">
    <source>
        <dbReference type="Proteomes" id="UP000807716"/>
    </source>
</evidence>
<comment type="pathway">
    <text evidence="1">Amino-acid biosynthesis; L-tryptophan biosynthesis; L-tryptophan from chorismate: step 2/5.</text>
</comment>
<name>A0A9P6U783_9FUNG</name>
<evidence type="ECO:0000259" key="10">
    <source>
        <dbReference type="Pfam" id="PF00591"/>
    </source>
</evidence>
<evidence type="ECO:0000256" key="5">
    <source>
        <dbReference type="ARBA" id="ARBA00022679"/>
    </source>
</evidence>
<proteinExistence type="inferred from homology"/>
<dbReference type="Gene3D" id="1.20.970.10">
    <property type="entry name" value="Transferase, Pyrimidine Nucleoside Phosphorylase, Chain C"/>
    <property type="match status" value="1"/>
</dbReference>
<dbReference type="GO" id="GO:0004048">
    <property type="term" value="F:anthranilate phosphoribosyltransferase activity"/>
    <property type="evidence" value="ECO:0007669"/>
    <property type="project" value="UniProtKB-EC"/>
</dbReference>
<dbReference type="HAMAP" id="MF_00211">
    <property type="entry name" value="TrpD"/>
    <property type="match status" value="1"/>
</dbReference>
<evidence type="ECO:0000256" key="7">
    <source>
        <dbReference type="ARBA" id="ARBA00023141"/>
    </source>
</evidence>
<dbReference type="SUPFAM" id="SSF52418">
    <property type="entry name" value="Nucleoside phosphorylase/phosphoribosyltransferase catalytic domain"/>
    <property type="match status" value="1"/>
</dbReference>
<evidence type="ECO:0000259" key="11">
    <source>
        <dbReference type="Pfam" id="PF02885"/>
    </source>
</evidence>
<evidence type="ECO:0000313" key="12">
    <source>
        <dbReference type="EMBL" id="KAG0262100.1"/>
    </source>
</evidence>
<keyword evidence="3" id="KW-0028">Amino-acid biosynthesis</keyword>
<evidence type="ECO:0000256" key="2">
    <source>
        <dbReference type="ARBA" id="ARBA00011948"/>
    </source>
</evidence>
<evidence type="ECO:0000256" key="4">
    <source>
        <dbReference type="ARBA" id="ARBA00022676"/>
    </source>
</evidence>